<protein>
    <submittedName>
        <fullName evidence="1">Uncharacterized protein</fullName>
    </submittedName>
</protein>
<comment type="caution">
    <text evidence="1">The sequence shown here is derived from an EMBL/GenBank/DDBJ whole genome shotgun (WGS) entry which is preliminary data.</text>
</comment>
<sequence length="61" mass="6718">MEKVNVKCCVIQTGRVGHFVDMAEVVMAVKIVHSKSVRKVVLGGTEDKDDVLVKDNTKIGY</sequence>
<keyword evidence="2" id="KW-1185">Reference proteome</keyword>
<dbReference type="AlphaFoldDB" id="A0A5B7DGX9"/>
<dbReference type="Proteomes" id="UP000324222">
    <property type="component" value="Unassembled WGS sequence"/>
</dbReference>
<dbReference type="EMBL" id="VSRR010000872">
    <property type="protein sequence ID" value="MPC20439.1"/>
    <property type="molecule type" value="Genomic_DNA"/>
</dbReference>
<accession>A0A5B7DGX9</accession>
<reference evidence="1 2" key="1">
    <citation type="submission" date="2019-05" db="EMBL/GenBank/DDBJ databases">
        <title>Another draft genome of Portunus trituberculatus and its Hox gene families provides insights of decapod evolution.</title>
        <authorList>
            <person name="Jeong J.-H."/>
            <person name="Song I."/>
            <person name="Kim S."/>
            <person name="Choi T."/>
            <person name="Kim D."/>
            <person name="Ryu S."/>
            <person name="Kim W."/>
        </authorList>
    </citation>
    <scope>NUCLEOTIDE SEQUENCE [LARGE SCALE GENOMIC DNA]</scope>
    <source>
        <tissue evidence="1">Muscle</tissue>
    </source>
</reference>
<organism evidence="1 2">
    <name type="scientific">Portunus trituberculatus</name>
    <name type="common">Swimming crab</name>
    <name type="synonym">Neptunus trituberculatus</name>
    <dbReference type="NCBI Taxonomy" id="210409"/>
    <lineage>
        <taxon>Eukaryota</taxon>
        <taxon>Metazoa</taxon>
        <taxon>Ecdysozoa</taxon>
        <taxon>Arthropoda</taxon>
        <taxon>Crustacea</taxon>
        <taxon>Multicrustacea</taxon>
        <taxon>Malacostraca</taxon>
        <taxon>Eumalacostraca</taxon>
        <taxon>Eucarida</taxon>
        <taxon>Decapoda</taxon>
        <taxon>Pleocyemata</taxon>
        <taxon>Brachyura</taxon>
        <taxon>Eubrachyura</taxon>
        <taxon>Portunoidea</taxon>
        <taxon>Portunidae</taxon>
        <taxon>Portuninae</taxon>
        <taxon>Portunus</taxon>
    </lineage>
</organism>
<evidence type="ECO:0000313" key="1">
    <source>
        <dbReference type="EMBL" id="MPC20439.1"/>
    </source>
</evidence>
<proteinExistence type="predicted"/>
<gene>
    <name evidence="1" type="ORF">E2C01_013382</name>
</gene>
<evidence type="ECO:0000313" key="2">
    <source>
        <dbReference type="Proteomes" id="UP000324222"/>
    </source>
</evidence>
<name>A0A5B7DGX9_PORTR</name>